<organism evidence="2">
    <name type="scientific">uncultured Caudovirales phage</name>
    <dbReference type="NCBI Taxonomy" id="2100421"/>
    <lineage>
        <taxon>Viruses</taxon>
        <taxon>Duplodnaviria</taxon>
        <taxon>Heunggongvirae</taxon>
        <taxon>Uroviricota</taxon>
        <taxon>Caudoviricetes</taxon>
        <taxon>Peduoviridae</taxon>
        <taxon>Maltschvirus</taxon>
        <taxon>Maltschvirus maltsch</taxon>
    </lineage>
</organism>
<evidence type="ECO:0000256" key="1">
    <source>
        <dbReference type="SAM" id="Phobius"/>
    </source>
</evidence>
<dbReference type="EMBL" id="LR796415">
    <property type="protein sequence ID" value="CAB4142470.1"/>
    <property type="molecule type" value="Genomic_DNA"/>
</dbReference>
<gene>
    <name evidence="2" type="ORF">UFOVP434_12</name>
</gene>
<keyword evidence="1" id="KW-0812">Transmembrane</keyword>
<name>A0A6J5MBF3_9CAUD</name>
<accession>A0A6J5MBF3</accession>
<keyword evidence="1" id="KW-1133">Transmembrane helix</keyword>
<evidence type="ECO:0000313" key="2">
    <source>
        <dbReference type="EMBL" id="CAB4142470.1"/>
    </source>
</evidence>
<sequence>MQKDNKKFFKYYAKIIQYCVDNSTNHFSGKWFRETFPDSEYNDLNGMQREHLISLNRGTMLYFVSFLYSHLYWIGKICASAMYNSDINMSIKADISLCARDTKLDNKLIEFLSVMVDRTTEQKAAILEIFPKEVRYLEDYFYTRLGSAAVKRRINLPFSEDFLRPEDLDLYVNYIESVDCQDISD</sequence>
<keyword evidence="1" id="KW-0472">Membrane</keyword>
<protein>
    <submittedName>
        <fullName evidence="2">Uncharacterized protein</fullName>
    </submittedName>
</protein>
<feature type="transmembrane region" description="Helical" evidence="1">
    <location>
        <begin position="59"/>
        <end position="75"/>
    </location>
</feature>
<proteinExistence type="predicted"/>
<reference evidence="2" key="1">
    <citation type="submission" date="2020-04" db="EMBL/GenBank/DDBJ databases">
        <authorList>
            <person name="Chiriac C."/>
            <person name="Salcher M."/>
            <person name="Ghai R."/>
            <person name="Kavagutti S V."/>
        </authorList>
    </citation>
    <scope>NUCLEOTIDE SEQUENCE</scope>
</reference>